<proteinExistence type="predicted"/>
<sequence length="255" mass="28482">MVRGRGCRDKSLARPLLVLIQDDLAFPGVWREGSIHAKRVDFIRDLEESSRHVLRGTKSVAICFEEQPIKDAREDGKRSKSVNVMNMSLEPFVRESRVRLPSLMPSLTGCNGRIIELLMMMDGPYRVRADSEQSRDVHACELVRPAVIIPELTIQGYDRTLRAVAGSEAALLVEVLQPDRTGLDGSLGIPSIPKGLMPTHSSWLATREGEMSYDLGIQYQRVLQCNASDHHVVSEPPSIFRNALPVLNSRGDPFR</sequence>
<keyword evidence="5" id="KW-1185">Reference proteome</keyword>
<name>A0A7J6NBZ6_PEROL</name>
<dbReference type="OrthoDB" id="10396713at2759"/>
<comment type="caution">
    <text evidence="1">The sequence shown here is derived from an EMBL/GenBank/DDBJ whole genome shotgun (WGS) entry which is preliminary data.</text>
</comment>
<dbReference type="Proteomes" id="UP000574390">
    <property type="component" value="Unassembled WGS sequence"/>
</dbReference>
<dbReference type="EMBL" id="JABANO010026029">
    <property type="protein sequence ID" value="KAF4719242.1"/>
    <property type="molecule type" value="Genomic_DNA"/>
</dbReference>
<dbReference type="AlphaFoldDB" id="A0A7J6NBZ6"/>
<reference evidence="4 5" key="1">
    <citation type="submission" date="2020-04" db="EMBL/GenBank/DDBJ databases">
        <title>Perkinsus olseni comparative genomics.</title>
        <authorList>
            <person name="Bogema D.R."/>
        </authorList>
    </citation>
    <scope>NUCLEOTIDE SEQUENCE [LARGE SCALE GENOMIC DNA]</scope>
    <source>
        <strain evidence="1">00978-12</strain>
        <strain evidence="3">ATCC PRA-205</strain>
        <strain evidence="2 5">ATCC PRA-207</strain>
    </source>
</reference>
<accession>A0A7J6NBZ6</accession>
<dbReference type="EMBL" id="JABANP010000518">
    <property type="protein sequence ID" value="KAF4681409.1"/>
    <property type="molecule type" value="Genomic_DNA"/>
</dbReference>
<evidence type="ECO:0000313" key="1">
    <source>
        <dbReference type="EMBL" id="KAF4681409.1"/>
    </source>
</evidence>
<evidence type="ECO:0000313" key="3">
    <source>
        <dbReference type="EMBL" id="KAF4731626.1"/>
    </source>
</evidence>
<evidence type="ECO:0000313" key="5">
    <source>
        <dbReference type="Proteomes" id="UP000553632"/>
    </source>
</evidence>
<dbReference type="Proteomes" id="UP000553632">
    <property type="component" value="Unassembled WGS sequence"/>
</dbReference>
<gene>
    <name evidence="1" type="ORF">FOZ60_012125</name>
    <name evidence="3" type="ORF">FOZ62_027326</name>
    <name evidence="2" type="ORF">FOZ63_027082</name>
</gene>
<protein>
    <submittedName>
        <fullName evidence="1">Uncharacterized protein</fullName>
    </submittedName>
</protein>
<organism evidence="1 4">
    <name type="scientific">Perkinsus olseni</name>
    <name type="common">Perkinsus atlanticus</name>
    <dbReference type="NCBI Taxonomy" id="32597"/>
    <lineage>
        <taxon>Eukaryota</taxon>
        <taxon>Sar</taxon>
        <taxon>Alveolata</taxon>
        <taxon>Perkinsozoa</taxon>
        <taxon>Perkinsea</taxon>
        <taxon>Perkinsida</taxon>
        <taxon>Perkinsidae</taxon>
        <taxon>Perkinsus</taxon>
    </lineage>
</organism>
<dbReference type="EMBL" id="JABANM010015081">
    <property type="protein sequence ID" value="KAF4731626.1"/>
    <property type="molecule type" value="Genomic_DNA"/>
</dbReference>
<dbReference type="Proteomes" id="UP000541610">
    <property type="component" value="Unassembled WGS sequence"/>
</dbReference>
<evidence type="ECO:0000313" key="2">
    <source>
        <dbReference type="EMBL" id="KAF4719242.1"/>
    </source>
</evidence>
<evidence type="ECO:0000313" key="4">
    <source>
        <dbReference type="Proteomes" id="UP000541610"/>
    </source>
</evidence>